<dbReference type="EMBL" id="QRMZ01000001">
    <property type="protein sequence ID" value="RHK08365.1"/>
    <property type="molecule type" value="Genomic_DNA"/>
</dbReference>
<evidence type="ECO:0000313" key="4">
    <source>
        <dbReference type="EMBL" id="RHK08365.1"/>
    </source>
</evidence>
<evidence type="ECO:0000313" key="6">
    <source>
        <dbReference type="Proteomes" id="UP001253851"/>
    </source>
</evidence>
<dbReference type="EMBL" id="JARQDV010000003">
    <property type="protein sequence ID" value="MDT2964593.1"/>
    <property type="molecule type" value="Genomic_DNA"/>
</dbReference>
<proteinExistence type="inferred from homology"/>
<dbReference type="EMBL" id="JARQDZ010000003">
    <property type="protein sequence ID" value="MDT2982529.1"/>
    <property type="molecule type" value="Genomic_DNA"/>
</dbReference>
<dbReference type="OrthoDB" id="9797568at2"/>
<comment type="similarity">
    <text evidence="1">Belongs to the UPF0111 family.</text>
</comment>
<comment type="caution">
    <text evidence="4">The sequence shown here is derived from an EMBL/GenBank/DDBJ whole genome shotgun (WGS) entry which is preliminary data.</text>
</comment>
<sequence>MARKKGFDYFAAMEQLATNGHLAAKRFSLLINDYSETALSEAAAEIHGLEKEGDQVIAELTNELYDSFITPIDREDILVISERLDDILDGIMGLTYLFENLVITKIRPETNLFAEMIVQATQGVETALKEFPKFKNSKTLRQMINDVNTIESEADLLYSKMKKALFTDEKEVLEIIKWKDIYDRFESIINDTESAVDIIDGMVIKNT</sequence>
<evidence type="ECO:0000313" key="5">
    <source>
        <dbReference type="Proteomes" id="UP000286288"/>
    </source>
</evidence>
<dbReference type="Proteomes" id="UP000286288">
    <property type="component" value="Unassembled WGS sequence"/>
</dbReference>
<name>A0A1L8SHJ6_ENTCA</name>
<dbReference type="Proteomes" id="UP001253851">
    <property type="component" value="Unassembled WGS sequence"/>
</dbReference>
<gene>
    <name evidence="4" type="ORF">DW084_01550</name>
    <name evidence="2" type="ORF">P7I32_08215</name>
    <name evidence="3" type="ORF">P7I34_07635</name>
</gene>
<evidence type="ECO:0000256" key="1">
    <source>
        <dbReference type="ARBA" id="ARBA00008591"/>
    </source>
</evidence>
<dbReference type="PANTHER" id="PTHR37298:SF1">
    <property type="entry name" value="UPF0111 PROTEIN YKAA"/>
    <property type="match status" value="1"/>
</dbReference>
<dbReference type="InterPro" id="IPR052912">
    <property type="entry name" value="UPF0111_domain"/>
</dbReference>
<dbReference type="Gene3D" id="1.20.58.220">
    <property type="entry name" value="Phosphate transport system protein phou homolog 2, domain 2"/>
    <property type="match status" value="1"/>
</dbReference>
<evidence type="ECO:0000313" key="3">
    <source>
        <dbReference type="EMBL" id="MDT2982529.1"/>
    </source>
</evidence>
<dbReference type="AlphaFoldDB" id="A0A1L8SHJ6"/>
<dbReference type="Proteomes" id="UP001268896">
    <property type="component" value="Unassembled WGS sequence"/>
</dbReference>
<reference evidence="2 6" key="2">
    <citation type="submission" date="2023-03" db="EMBL/GenBank/DDBJ databases">
        <authorList>
            <person name="Shen W."/>
            <person name="Cai J."/>
        </authorList>
    </citation>
    <scope>NUCLEOTIDE SEQUENCE</scope>
    <source>
        <strain evidence="3 6">B516</strain>
        <strain evidence="2">K72-2</strain>
    </source>
</reference>
<reference evidence="4 5" key="1">
    <citation type="submission" date="2018-08" db="EMBL/GenBank/DDBJ databases">
        <title>A genome reference for cultivated species of the human gut microbiota.</title>
        <authorList>
            <person name="Zou Y."/>
            <person name="Xue W."/>
            <person name="Luo G."/>
        </authorList>
    </citation>
    <scope>NUCLEOTIDE SEQUENCE [LARGE SCALE GENOMIC DNA]</scope>
    <source>
        <strain evidence="4 5">AF48-16</strain>
    </source>
</reference>
<dbReference type="InterPro" id="IPR038078">
    <property type="entry name" value="PhoU-like_sf"/>
</dbReference>
<protein>
    <submittedName>
        <fullName evidence="4">DUF47 family protein</fullName>
    </submittedName>
</protein>
<dbReference type="InterPro" id="IPR018445">
    <property type="entry name" value="Put_Phosphate_transp_reg"/>
</dbReference>
<evidence type="ECO:0000313" key="2">
    <source>
        <dbReference type="EMBL" id="MDT2964593.1"/>
    </source>
</evidence>
<dbReference type="Pfam" id="PF01865">
    <property type="entry name" value="PhoU_div"/>
    <property type="match status" value="1"/>
</dbReference>
<dbReference type="RefSeq" id="WP_005230171.1">
    <property type="nucleotide sequence ID" value="NZ_BAAAXK010000008.1"/>
</dbReference>
<organism evidence="4 5">
    <name type="scientific">Enterococcus casseliflavus</name>
    <name type="common">Enterococcus flavescens</name>
    <dbReference type="NCBI Taxonomy" id="37734"/>
    <lineage>
        <taxon>Bacteria</taxon>
        <taxon>Bacillati</taxon>
        <taxon>Bacillota</taxon>
        <taxon>Bacilli</taxon>
        <taxon>Lactobacillales</taxon>
        <taxon>Enterococcaceae</taxon>
        <taxon>Enterococcus</taxon>
    </lineage>
</organism>
<dbReference type="PANTHER" id="PTHR37298">
    <property type="entry name" value="UPF0111 PROTEIN YKAA"/>
    <property type="match status" value="1"/>
</dbReference>
<accession>A0A1L8SHJ6</accession>